<gene>
    <name evidence="4 6" type="primary">fliE</name>
    <name evidence="6" type="ORF">ACFOW7_21175</name>
</gene>
<comment type="caution">
    <text evidence="6">The sequence shown here is derived from an EMBL/GenBank/DDBJ whole genome shotgun (WGS) entry which is preliminary data.</text>
</comment>
<organism evidence="6 7">
    <name type="scientific">Chitinimonas lacunae</name>
    <dbReference type="NCBI Taxonomy" id="1963018"/>
    <lineage>
        <taxon>Bacteria</taxon>
        <taxon>Pseudomonadati</taxon>
        <taxon>Pseudomonadota</taxon>
        <taxon>Betaproteobacteria</taxon>
        <taxon>Neisseriales</taxon>
        <taxon>Chitinibacteraceae</taxon>
        <taxon>Chitinimonas</taxon>
    </lineage>
</organism>
<name>A0ABV8MY26_9NEIS</name>
<evidence type="ECO:0000256" key="4">
    <source>
        <dbReference type="HAMAP-Rule" id="MF_00724"/>
    </source>
</evidence>
<comment type="subcellular location">
    <subcellularLocation>
        <location evidence="1 4">Bacterial flagellum basal body</location>
    </subcellularLocation>
</comment>
<keyword evidence="6" id="KW-0966">Cell projection</keyword>
<dbReference type="Pfam" id="PF02049">
    <property type="entry name" value="FliE"/>
    <property type="match status" value="1"/>
</dbReference>
<dbReference type="HAMAP" id="MF_00724">
    <property type="entry name" value="FliE"/>
    <property type="match status" value="1"/>
</dbReference>
<accession>A0ABV8MY26</accession>
<dbReference type="PANTHER" id="PTHR34653:SF1">
    <property type="entry name" value="FLAGELLAR HOOK-BASAL BODY COMPLEX PROTEIN FLIE"/>
    <property type="match status" value="1"/>
</dbReference>
<evidence type="ECO:0000256" key="5">
    <source>
        <dbReference type="NCBIfam" id="TIGR00205"/>
    </source>
</evidence>
<comment type="similarity">
    <text evidence="2 4">Belongs to the FliE family.</text>
</comment>
<keyword evidence="7" id="KW-1185">Reference proteome</keyword>
<evidence type="ECO:0000313" key="7">
    <source>
        <dbReference type="Proteomes" id="UP001595791"/>
    </source>
</evidence>
<evidence type="ECO:0000256" key="2">
    <source>
        <dbReference type="ARBA" id="ARBA00009272"/>
    </source>
</evidence>
<dbReference type="NCBIfam" id="TIGR00205">
    <property type="entry name" value="fliE"/>
    <property type="match status" value="1"/>
</dbReference>
<dbReference type="Proteomes" id="UP001595791">
    <property type="component" value="Unassembled WGS sequence"/>
</dbReference>
<proteinExistence type="inferred from homology"/>
<dbReference type="PANTHER" id="PTHR34653">
    <property type="match status" value="1"/>
</dbReference>
<keyword evidence="6" id="KW-0969">Cilium</keyword>
<dbReference type="EMBL" id="JBHSBU010000002">
    <property type="protein sequence ID" value="MFC4161855.1"/>
    <property type="molecule type" value="Genomic_DNA"/>
</dbReference>
<evidence type="ECO:0000256" key="3">
    <source>
        <dbReference type="ARBA" id="ARBA00023143"/>
    </source>
</evidence>
<sequence>MSIEAIAAIAPIQPIEAVAGLSGASAAAAAPAAGFADWFSQQISQTNGQLVEADRGLQKMAVGEPVNLHQVMIDLEEAKMSMQLLLQVRNRLLDAYQDVMRMQM</sequence>
<dbReference type="PRINTS" id="PR01006">
    <property type="entry name" value="FLGHOOKFLIE"/>
</dbReference>
<dbReference type="RefSeq" id="WP_378168448.1">
    <property type="nucleotide sequence ID" value="NZ_JBHSBU010000002.1"/>
</dbReference>
<protein>
    <recommendedName>
        <fullName evidence="4 5">Flagellar hook-basal body complex protein FliE</fullName>
    </recommendedName>
</protein>
<evidence type="ECO:0000313" key="6">
    <source>
        <dbReference type="EMBL" id="MFC4161855.1"/>
    </source>
</evidence>
<keyword evidence="3 4" id="KW-0975">Bacterial flagellum</keyword>
<keyword evidence="6" id="KW-0282">Flagellum</keyword>
<evidence type="ECO:0000256" key="1">
    <source>
        <dbReference type="ARBA" id="ARBA00004117"/>
    </source>
</evidence>
<reference evidence="7" key="1">
    <citation type="journal article" date="2019" name="Int. J. Syst. Evol. Microbiol.">
        <title>The Global Catalogue of Microorganisms (GCM) 10K type strain sequencing project: providing services to taxonomists for standard genome sequencing and annotation.</title>
        <authorList>
            <consortium name="The Broad Institute Genomics Platform"/>
            <consortium name="The Broad Institute Genome Sequencing Center for Infectious Disease"/>
            <person name="Wu L."/>
            <person name="Ma J."/>
        </authorList>
    </citation>
    <scope>NUCLEOTIDE SEQUENCE [LARGE SCALE GENOMIC DNA]</scope>
    <source>
        <strain evidence="7">LMG 29894</strain>
    </source>
</reference>
<dbReference type="InterPro" id="IPR001624">
    <property type="entry name" value="FliE"/>
</dbReference>